<keyword evidence="4" id="KW-1185">Reference proteome</keyword>
<dbReference type="EMBL" id="BAAANL010000004">
    <property type="protein sequence ID" value="GAA1862755.1"/>
    <property type="molecule type" value="Genomic_DNA"/>
</dbReference>
<dbReference type="RefSeq" id="WP_344102349.1">
    <property type="nucleotide sequence ID" value="NZ_BAAANL010000004.1"/>
</dbReference>
<comment type="caution">
    <text evidence="3">The sequence shown here is derived from an EMBL/GenBank/DDBJ whole genome shotgun (WGS) entry which is preliminary data.</text>
</comment>
<dbReference type="PANTHER" id="PTHR12110">
    <property type="entry name" value="HYDROXYPYRUVATE ISOMERASE"/>
    <property type="match status" value="1"/>
</dbReference>
<dbReference type="GO" id="GO:0016853">
    <property type="term" value="F:isomerase activity"/>
    <property type="evidence" value="ECO:0007669"/>
    <property type="project" value="UniProtKB-KW"/>
</dbReference>
<feature type="domain" description="Xylose isomerase-like TIM barrel" evidence="2">
    <location>
        <begin position="45"/>
        <end position="274"/>
    </location>
</feature>
<dbReference type="PANTHER" id="PTHR12110:SF47">
    <property type="match status" value="1"/>
</dbReference>
<accession>A0ABP4ZLQ2</accession>
<dbReference type="Proteomes" id="UP001501094">
    <property type="component" value="Unassembled WGS sequence"/>
</dbReference>
<dbReference type="InterPro" id="IPR036237">
    <property type="entry name" value="Xyl_isomerase-like_sf"/>
</dbReference>
<evidence type="ECO:0000313" key="4">
    <source>
        <dbReference type="Proteomes" id="UP001501094"/>
    </source>
</evidence>
<gene>
    <name evidence="3" type="ORF">GCM10009751_20660</name>
</gene>
<dbReference type="SUPFAM" id="SSF51658">
    <property type="entry name" value="Xylose isomerase-like"/>
    <property type="match status" value="1"/>
</dbReference>
<name>A0ABP4ZLQ2_9MICO</name>
<evidence type="ECO:0000259" key="2">
    <source>
        <dbReference type="Pfam" id="PF01261"/>
    </source>
</evidence>
<sequence>MSEPIGPDGALPATAVPGTPASDVPGVHVTLSTASVFPRRVPYAFEAAAEIGYDGIEVMIWSEEATRNPLTLARYSAETGVPVRSVHAPTLLVSQRVWGRAPGPKLDRTVEMAQELGATTVVVHPPFRWQFKYARQFEEQVATLTENTDVTIAVENMYPWRGGGRELQAYLPGWDPAEHGYDAVTLDLSHASVAQQDGMKLLSIFGDRLRHLHLADGTGSPRDEHLVPGRGTMRCDKVLAELARQGWQGDVCLEISTRGRSAEERTADLREALTYARTHLGLNADVPAS</sequence>
<reference evidence="4" key="1">
    <citation type="journal article" date="2019" name="Int. J. Syst. Evol. Microbiol.">
        <title>The Global Catalogue of Microorganisms (GCM) 10K type strain sequencing project: providing services to taxonomists for standard genome sequencing and annotation.</title>
        <authorList>
            <consortium name="The Broad Institute Genomics Platform"/>
            <consortium name="The Broad Institute Genome Sequencing Center for Infectious Disease"/>
            <person name="Wu L."/>
            <person name="Ma J."/>
        </authorList>
    </citation>
    <scope>NUCLEOTIDE SEQUENCE [LARGE SCALE GENOMIC DNA]</scope>
    <source>
        <strain evidence="4">JCM 14326</strain>
    </source>
</reference>
<dbReference type="InterPro" id="IPR050312">
    <property type="entry name" value="IolE/XylAMocC-like"/>
</dbReference>
<organism evidence="3 4">
    <name type="scientific">Myceligenerans crystallogenes</name>
    <dbReference type="NCBI Taxonomy" id="316335"/>
    <lineage>
        <taxon>Bacteria</taxon>
        <taxon>Bacillati</taxon>
        <taxon>Actinomycetota</taxon>
        <taxon>Actinomycetes</taxon>
        <taxon>Micrococcales</taxon>
        <taxon>Promicromonosporaceae</taxon>
        <taxon>Myceligenerans</taxon>
    </lineage>
</organism>
<keyword evidence="3" id="KW-0413">Isomerase</keyword>
<protein>
    <submittedName>
        <fullName evidence="3">Sugar phosphate isomerase/epimerase</fullName>
    </submittedName>
</protein>
<evidence type="ECO:0000313" key="3">
    <source>
        <dbReference type="EMBL" id="GAA1862755.1"/>
    </source>
</evidence>
<evidence type="ECO:0000256" key="1">
    <source>
        <dbReference type="ARBA" id="ARBA00023277"/>
    </source>
</evidence>
<dbReference type="Gene3D" id="3.20.20.150">
    <property type="entry name" value="Divalent-metal-dependent TIM barrel enzymes"/>
    <property type="match status" value="1"/>
</dbReference>
<proteinExistence type="predicted"/>
<dbReference type="Pfam" id="PF01261">
    <property type="entry name" value="AP_endonuc_2"/>
    <property type="match status" value="1"/>
</dbReference>
<dbReference type="InterPro" id="IPR013022">
    <property type="entry name" value="Xyl_isomerase-like_TIM-brl"/>
</dbReference>
<keyword evidence="1" id="KW-0119">Carbohydrate metabolism</keyword>